<organism evidence="2">
    <name type="scientific">marine sediment metagenome</name>
    <dbReference type="NCBI Taxonomy" id="412755"/>
    <lineage>
        <taxon>unclassified sequences</taxon>
        <taxon>metagenomes</taxon>
        <taxon>ecological metagenomes</taxon>
    </lineage>
</organism>
<dbReference type="NCBIfam" id="NF002805">
    <property type="entry name" value="PRK02947.1"/>
    <property type="match status" value="1"/>
</dbReference>
<evidence type="ECO:0000313" key="2">
    <source>
        <dbReference type="EMBL" id="GAI45007.1"/>
    </source>
</evidence>
<dbReference type="PROSITE" id="PS51464">
    <property type="entry name" value="SIS"/>
    <property type="match status" value="1"/>
</dbReference>
<dbReference type="GO" id="GO:0097367">
    <property type="term" value="F:carbohydrate derivative binding"/>
    <property type="evidence" value="ECO:0007669"/>
    <property type="project" value="InterPro"/>
</dbReference>
<dbReference type="Gene3D" id="3.40.50.10490">
    <property type="entry name" value="Glucose-6-phosphate isomerase like protein, domain 1"/>
    <property type="match status" value="1"/>
</dbReference>
<dbReference type="CDD" id="cd05013">
    <property type="entry name" value="SIS_RpiR"/>
    <property type="match status" value="1"/>
</dbReference>
<dbReference type="AlphaFoldDB" id="X1NLY5"/>
<dbReference type="Pfam" id="PF13580">
    <property type="entry name" value="SIS_2"/>
    <property type="match status" value="1"/>
</dbReference>
<comment type="caution">
    <text evidence="2">The sequence shown here is derived from an EMBL/GenBank/DDBJ whole genome shotgun (WGS) entry which is preliminary data.</text>
</comment>
<feature type="domain" description="SIS" evidence="1">
    <location>
        <begin position="46"/>
        <end position="224"/>
    </location>
</feature>
<dbReference type="EMBL" id="BARV01029472">
    <property type="protein sequence ID" value="GAI45007.1"/>
    <property type="molecule type" value="Genomic_DNA"/>
</dbReference>
<dbReference type="InterPro" id="IPR035472">
    <property type="entry name" value="RpiR-like_SIS"/>
</dbReference>
<dbReference type="PANTHER" id="PTHR30390">
    <property type="entry name" value="SEDOHEPTULOSE 7-PHOSPHATE ISOMERASE / DNAA INITIATOR-ASSOCIATING FACTOR FOR REPLICATION INITIATION"/>
    <property type="match status" value="1"/>
</dbReference>
<reference evidence="2" key="1">
    <citation type="journal article" date="2014" name="Front. Microbiol.">
        <title>High frequency of phylogenetically diverse reductive dehalogenase-homologous genes in deep subseafloor sedimentary metagenomes.</title>
        <authorList>
            <person name="Kawai M."/>
            <person name="Futagami T."/>
            <person name="Toyoda A."/>
            <person name="Takaki Y."/>
            <person name="Nishi S."/>
            <person name="Hori S."/>
            <person name="Arai W."/>
            <person name="Tsubouchi T."/>
            <person name="Morono Y."/>
            <person name="Uchiyama I."/>
            <person name="Ito T."/>
            <person name="Fujiyama A."/>
            <person name="Inagaki F."/>
            <person name="Takami H."/>
        </authorList>
    </citation>
    <scope>NUCLEOTIDE SEQUENCE</scope>
    <source>
        <strain evidence="2">Expedition CK06-06</strain>
    </source>
</reference>
<dbReference type="InterPro" id="IPR050099">
    <property type="entry name" value="SIS_GmhA/DiaA_subfam"/>
</dbReference>
<evidence type="ECO:0000259" key="1">
    <source>
        <dbReference type="PROSITE" id="PS51464"/>
    </source>
</evidence>
<dbReference type="InterPro" id="IPR046348">
    <property type="entry name" value="SIS_dom_sf"/>
</dbReference>
<gene>
    <name evidence="2" type="ORF">S06H3_46987</name>
</gene>
<proteinExistence type="predicted"/>
<sequence>MRNKKSVGENLRTEYLYESYFDETEKVLMKIRKTQQENILKAAELVSECIKNDGLVRTFGTGHSHILAEEIFFRAGTLAPVSAILEPSLMTYREAIKSSAMERLEGFGKIIVDYVDSDPQDVFIIISNSGRNPVPIEVAMEAKKRENKIVAVTSKPYSKSAPSRHSSGKRLMDVADVVLDNCGEIGDVAVKIPGLEQGLGPTSTITSAYLLHAVMVQATSNLSKIMKEPPIFWSANLPGGMEKNRKII</sequence>
<feature type="non-terminal residue" evidence="2">
    <location>
        <position position="248"/>
    </location>
</feature>
<dbReference type="SUPFAM" id="SSF53697">
    <property type="entry name" value="SIS domain"/>
    <property type="match status" value="1"/>
</dbReference>
<dbReference type="InterPro" id="IPR001347">
    <property type="entry name" value="SIS_dom"/>
</dbReference>
<dbReference type="GO" id="GO:1901135">
    <property type="term" value="P:carbohydrate derivative metabolic process"/>
    <property type="evidence" value="ECO:0007669"/>
    <property type="project" value="InterPro"/>
</dbReference>
<name>X1NLY5_9ZZZZ</name>
<dbReference type="PANTHER" id="PTHR30390:SF7">
    <property type="entry name" value="PHOSPHOHEPTOSE ISOMERASE"/>
    <property type="match status" value="1"/>
</dbReference>
<accession>X1NLY5</accession>
<protein>
    <recommendedName>
        <fullName evidence="1">SIS domain-containing protein</fullName>
    </recommendedName>
</protein>